<protein>
    <recommendedName>
        <fullName evidence="1">Protein kinase domain-containing protein</fullName>
    </recommendedName>
</protein>
<dbReference type="InterPro" id="IPR000719">
    <property type="entry name" value="Prot_kinase_dom"/>
</dbReference>
<dbReference type="PROSITE" id="PS00108">
    <property type="entry name" value="PROTEIN_KINASE_ST"/>
    <property type="match status" value="1"/>
</dbReference>
<dbReference type="PANTHER" id="PTHR48055">
    <property type="entry name" value="LEUCINE-RICH REPEAT RECEPTOR PROTEIN KINASE EMS1"/>
    <property type="match status" value="1"/>
</dbReference>
<dbReference type="InterPro" id="IPR008271">
    <property type="entry name" value="Ser/Thr_kinase_AS"/>
</dbReference>
<dbReference type="PANTHER" id="PTHR48055:SF57">
    <property type="entry name" value="PROTEIN KINASE DOMAIN-CONTAINING PROTEIN"/>
    <property type="match status" value="1"/>
</dbReference>
<dbReference type="InterPro" id="IPR011009">
    <property type="entry name" value="Kinase-like_dom_sf"/>
</dbReference>
<evidence type="ECO:0000313" key="2">
    <source>
        <dbReference type="EMBL" id="KAL3518842.1"/>
    </source>
</evidence>
<feature type="domain" description="Protein kinase" evidence="1">
    <location>
        <begin position="1"/>
        <end position="101"/>
    </location>
</feature>
<dbReference type="Pfam" id="PF07714">
    <property type="entry name" value="PK_Tyr_Ser-Thr"/>
    <property type="match status" value="1"/>
</dbReference>
<keyword evidence="3" id="KW-1185">Reference proteome</keyword>
<dbReference type="AlphaFoldDB" id="A0ABD2ZK52"/>
<gene>
    <name evidence="2" type="ORF">ACH5RR_021431</name>
</gene>
<dbReference type="PROSITE" id="PS50011">
    <property type="entry name" value="PROTEIN_KINASE_DOM"/>
    <property type="match status" value="1"/>
</dbReference>
<organism evidence="2 3">
    <name type="scientific">Cinchona calisaya</name>
    <dbReference type="NCBI Taxonomy" id="153742"/>
    <lineage>
        <taxon>Eukaryota</taxon>
        <taxon>Viridiplantae</taxon>
        <taxon>Streptophyta</taxon>
        <taxon>Embryophyta</taxon>
        <taxon>Tracheophyta</taxon>
        <taxon>Spermatophyta</taxon>
        <taxon>Magnoliopsida</taxon>
        <taxon>eudicotyledons</taxon>
        <taxon>Gunneridae</taxon>
        <taxon>Pentapetalae</taxon>
        <taxon>asterids</taxon>
        <taxon>lamiids</taxon>
        <taxon>Gentianales</taxon>
        <taxon>Rubiaceae</taxon>
        <taxon>Cinchonoideae</taxon>
        <taxon>Cinchoneae</taxon>
        <taxon>Cinchona</taxon>
    </lineage>
</organism>
<proteinExistence type="predicted"/>
<comment type="caution">
    <text evidence="2">The sequence shown here is derived from an EMBL/GenBank/DDBJ whole genome shotgun (WGS) entry which is preliminary data.</text>
</comment>
<reference evidence="2 3" key="1">
    <citation type="submission" date="2024-11" db="EMBL/GenBank/DDBJ databases">
        <title>A near-complete genome assembly of Cinchona calisaya.</title>
        <authorList>
            <person name="Lian D.C."/>
            <person name="Zhao X.W."/>
            <person name="Wei L."/>
        </authorList>
    </citation>
    <scope>NUCLEOTIDE SEQUENCE [LARGE SCALE GENOMIC DNA]</scope>
    <source>
        <tissue evidence="2">Nenye</tissue>
    </source>
</reference>
<dbReference type="SUPFAM" id="SSF56112">
    <property type="entry name" value="Protein kinase-like (PK-like)"/>
    <property type="match status" value="1"/>
</dbReference>
<accession>A0ABD2ZK52</accession>
<dbReference type="InterPro" id="IPR051564">
    <property type="entry name" value="LRR_receptor-like_kinase"/>
</dbReference>
<dbReference type="EMBL" id="JBJUIK010000009">
    <property type="protein sequence ID" value="KAL3518842.1"/>
    <property type="molecule type" value="Genomic_DNA"/>
</dbReference>
<dbReference type="Proteomes" id="UP001630127">
    <property type="component" value="Unassembled WGS sequence"/>
</dbReference>
<evidence type="ECO:0000313" key="3">
    <source>
        <dbReference type="Proteomes" id="UP001630127"/>
    </source>
</evidence>
<dbReference type="InterPro" id="IPR001245">
    <property type="entry name" value="Ser-Thr/Tyr_kinase_cat_dom"/>
</dbReference>
<dbReference type="Gene3D" id="1.10.510.10">
    <property type="entry name" value="Transferase(Phosphotransferase) domain 1"/>
    <property type="match status" value="1"/>
</dbReference>
<name>A0ABD2ZK52_9GENT</name>
<sequence length="101" mass="11070">MPNGDLDMWLHKRSHEKLNFLQRLNIAIGVASALDYLHNQCETPIVHCDLKPSNVLLYNALTARVADFGLEILLHENTSNVSQNLTSSIGIKGSVGYAAPA</sequence>
<evidence type="ECO:0000259" key="1">
    <source>
        <dbReference type="PROSITE" id="PS50011"/>
    </source>
</evidence>